<dbReference type="GO" id="GO:0016787">
    <property type="term" value="F:hydrolase activity"/>
    <property type="evidence" value="ECO:0007669"/>
    <property type="project" value="UniProtKB-KW"/>
</dbReference>
<evidence type="ECO:0000313" key="4">
    <source>
        <dbReference type="Proteomes" id="UP000322530"/>
    </source>
</evidence>
<gene>
    <name evidence="3" type="ORF">KDI_19640</name>
</gene>
<dbReference type="AlphaFoldDB" id="A0A5A5TA64"/>
<keyword evidence="1" id="KW-0378">Hydrolase</keyword>
<dbReference type="PANTHER" id="PTHR48081:SF33">
    <property type="entry name" value="KYNURENINE FORMAMIDASE"/>
    <property type="match status" value="1"/>
</dbReference>
<evidence type="ECO:0000313" key="3">
    <source>
        <dbReference type="EMBL" id="GCF08400.1"/>
    </source>
</evidence>
<dbReference type="Pfam" id="PF20434">
    <property type="entry name" value="BD-FAE"/>
    <property type="match status" value="1"/>
</dbReference>
<accession>A0A5A5TA64</accession>
<dbReference type="EMBL" id="BIXY01000023">
    <property type="protein sequence ID" value="GCF08400.1"/>
    <property type="molecule type" value="Genomic_DNA"/>
</dbReference>
<feature type="domain" description="BD-FAE-like" evidence="2">
    <location>
        <begin position="57"/>
        <end position="254"/>
    </location>
</feature>
<dbReference type="Gene3D" id="3.40.50.1820">
    <property type="entry name" value="alpha/beta hydrolase"/>
    <property type="match status" value="1"/>
</dbReference>
<dbReference type="PANTHER" id="PTHR48081">
    <property type="entry name" value="AB HYDROLASE SUPERFAMILY PROTEIN C4A8.06C"/>
    <property type="match status" value="1"/>
</dbReference>
<dbReference type="InterPro" id="IPR049492">
    <property type="entry name" value="BD-FAE-like_dom"/>
</dbReference>
<keyword evidence="4" id="KW-1185">Reference proteome</keyword>
<dbReference type="InterPro" id="IPR029058">
    <property type="entry name" value="AB_hydrolase_fold"/>
</dbReference>
<reference evidence="3 4" key="1">
    <citation type="submission" date="2019-01" db="EMBL/GenBank/DDBJ databases">
        <title>Draft genome sequence of Dictyobacter sp. Uno17.</title>
        <authorList>
            <person name="Wang C.M."/>
            <person name="Zheng Y."/>
            <person name="Sakai Y."/>
            <person name="Abe K."/>
            <person name="Yokota A."/>
            <person name="Yabe S."/>
        </authorList>
    </citation>
    <scope>NUCLEOTIDE SEQUENCE [LARGE SCALE GENOMIC DNA]</scope>
    <source>
        <strain evidence="3 4">Uno17</strain>
    </source>
</reference>
<sequence>MLQMEIMSVALLFSSINQLRRKVYRITMQSSSSEYEKRAQSRQRLAYGKGRWQYGELYLPKSTGPHPVVILVHGGYWRKAYDLTLMHPLAKNLAQHGYAVWNIEYRRVGNTGGAWPGTFLDVAQATDYIYEIASTYQLDTQRVIAVGHSAGGHLAGWLATRPQLSKESPLATATSPLHLSAVVSLAGVVDLVQAYQLHLSHDAVVELLGDTPAAVPERYAAASPAAHLPLGIPQIVVHGTADKHVPLIVSQNYARKAHAAGDQITYLEVPEADHFTIIDPNTDAWRQTLAAIQMR</sequence>
<dbReference type="InterPro" id="IPR050300">
    <property type="entry name" value="GDXG_lipolytic_enzyme"/>
</dbReference>
<dbReference type="SUPFAM" id="SSF53474">
    <property type="entry name" value="alpha/beta-Hydrolases"/>
    <property type="match status" value="1"/>
</dbReference>
<organism evidence="3 4">
    <name type="scientific">Dictyobacter arantiisoli</name>
    <dbReference type="NCBI Taxonomy" id="2014874"/>
    <lineage>
        <taxon>Bacteria</taxon>
        <taxon>Bacillati</taxon>
        <taxon>Chloroflexota</taxon>
        <taxon>Ktedonobacteria</taxon>
        <taxon>Ktedonobacterales</taxon>
        <taxon>Dictyobacteraceae</taxon>
        <taxon>Dictyobacter</taxon>
    </lineage>
</organism>
<protein>
    <recommendedName>
        <fullName evidence="2">BD-FAE-like domain-containing protein</fullName>
    </recommendedName>
</protein>
<proteinExistence type="predicted"/>
<name>A0A5A5TA64_9CHLR</name>
<dbReference type="Proteomes" id="UP000322530">
    <property type="component" value="Unassembled WGS sequence"/>
</dbReference>
<evidence type="ECO:0000256" key="1">
    <source>
        <dbReference type="ARBA" id="ARBA00022801"/>
    </source>
</evidence>
<comment type="caution">
    <text evidence="3">The sequence shown here is derived from an EMBL/GenBank/DDBJ whole genome shotgun (WGS) entry which is preliminary data.</text>
</comment>
<evidence type="ECO:0000259" key="2">
    <source>
        <dbReference type="Pfam" id="PF20434"/>
    </source>
</evidence>